<organism evidence="2 3">
    <name type="scientific">Protea cynaroides</name>
    <dbReference type="NCBI Taxonomy" id="273540"/>
    <lineage>
        <taxon>Eukaryota</taxon>
        <taxon>Viridiplantae</taxon>
        <taxon>Streptophyta</taxon>
        <taxon>Embryophyta</taxon>
        <taxon>Tracheophyta</taxon>
        <taxon>Spermatophyta</taxon>
        <taxon>Magnoliopsida</taxon>
        <taxon>Proteales</taxon>
        <taxon>Proteaceae</taxon>
        <taxon>Protea</taxon>
    </lineage>
</organism>
<name>A0A9Q0QW23_9MAGN</name>
<feature type="region of interest" description="Disordered" evidence="1">
    <location>
        <begin position="311"/>
        <end position="348"/>
    </location>
</feature>
<evidence type="ECO:0000256" key="1">
    <source>
        <dbReference type="SAM" id="MobiDB-lite"/>
    </source>
</evidence>
<proteinExistence type="predicted"/>
<comment type="caution">
    <text evidence="2">The sequence shown here is derived from an EMBL/GenBank/DDBJ whole genome shotgun (WGS) entry which is preliminary data.</text>
</comment>
<evidence type="ECO:0000313" key="2">
    <source>
        <dbReference type="EMBL" id="KAJ4973860.1"/>
    </source>
</evidence>
<gene>
    <name evidence="2" type="ORF">NE237_007034</name>
</gene>
<dbReference type="Proteomes" id="UP001141806">
    <property type="component" value="Unassembled WGS sequence"/>
</dbReference>
<keyword evidence="3" id="KW-1185">Reference proteome</keyword>
<reference evidence="2" key="1">
    <citation type="journal article" date="2023" name="Plant J.">
        <title>The genome of the king protea, Protea cynaroides.</title>
        <authorList>
            <person name="Chang J."/>
            <person name="Duong T.A."/>
            <person name="Schoeman C."/>
            <person name="Ma X."/>
            <person name="Roodt D."/>
            <person name="Barker N."/>
            <person name="Li Z."/>
            <person name="Van de Peer Y."/>
            <person name="Mizrachi E."/>
        </authorList>
    </citation>
    <scope>NUCLEOTIDE SEQUENCE</scope>
    <source>
        <tissue evidence="2">Young leaves</tissue>
    </source>
</reference>
<accession>A0A9Q0QW23</accession>
<evidence type="ECO:0000313" key="3">
    <source>
        <dbReference type="Proteomes" id="UP001141806"/>
    </source>
</evidence>
<sequence>MPKGRDGCPGWTSHSKDARRVPLSQLFQTDRKNRLRAQVKLMIGEQSRTWLKEYRQQWKYPQTEESPLYFWYCQLMRKSPLATVLLVHSAILYTTLERIPEKRYAFRTPSPYCFGPTAEYSFLKGISGHSIKSFGPLMGQRRCQALKGFPSNINFSLASPSELRSEHFISVIFIPLLWEQENTKIESIGDKPLNSSVTVTPKLMLFHRQKRNSPQRKTLNLKSTFPLGLPVFMKGTALALPYLQHKKGHRNYSTGECLGAAPLGSVPIREDPSHSTGSVASSGTEKGLFSCSSLPNSFLLLLLRSSRAHKTEVVSSDQSNSDYSTKEGTTTGRLTALKGEKTPSYDLP</sequence>
<protein>
    <submittedName>
        <fullName evidence="2">Uncharacterized protein</fullName>
    </submittedName>
</protein>
<dbReference type="AlphaFoldDB" id="A0A9Q0QW23"/>
<dbReference type="EMBL" id="JAMYWD010000004">
    <property type="protein sequence ID" value="KAJ4973860.1"/>
    <property type="molecule type" value="Genomic_DNA"/>
</dbReference>
<feature type="compositionally biased region" description="Basic and acidic residues" evidence="1">
    <location>
        <begin position="338"/>
        <end position="348"/>
    </location>
</feature>
<feature type="compositionally biased region" description="Polar residues" evidence="1">
    <location>
        <begin position="313"/>
        <end position="333"/>
    </location>
</feature>